<organism evidence="3 4">
    <name type="scientific">Fusicatenibacter saccharivorans</name>
    <dbReference type="NCBI Taxonomy" id="1150298"/>
    <lineage>
        <taxon>Bacteria</taxon>
        <taxon>Bacillati</taxon>
        <taxon>Bacillota</taxon>
        <taxon>Clostridia</taxon>
        <taxon>Lachnospirales</taxon>
        <taxon>Lachnospiraceae</taxon>
        <taxon>Fusicatenibacter</taxon>
    </lineage>
</organism>
<dbReference type="RefSeq" id="WP_055265096.1">
    <property type="nucleotide sequence ID" value="NZ_CZAL01000001.1"/>
</dbReference>
<evidence type="ECO:0000313" key="3">
    <source>
        <dbReference type="EMBL" id="CUO71022.1"/>
    </source>
</evidence>
<protein>
    <recommendedName>
        <fullName evidence="2">DUF6128 domain-containing protein</fullName>
    </recommendedName>
</protein>
<dbReference type="Proteomes" id="UP000095709">
    <property type="component" value="Unassembled WGS sequence"/>
</dbReference>
<dbReference type="InterPro" id="IPR046131">
    <property type="entry name" value="DUF6128"/>
</dbReference>
<name>A0A174H7R7_9FIRM</name>
<feature type="compositionally biased region" description="Polar residues" evidence="1">
    <location>
        <begin position="218"/>
        <end position="227"/>
    </location>
</feature>
<sequence length="393" mass="43309">MSDYRRFIAYLYEYPNNRKGGCCGFVRVESQNGFCRMDFQIKSPSLPPETSVTVYGFIRRSGRMYGIPLGNLLAGRSSTSGKLFTHSDAIGQTDVTLDELGGLILLCRQTGVIATQWDDLPIQPEFFAPTLPQDPKTSADNGARPTEEKTAETPEPLDPAVPAQSLPSSDASKAQFDELSTEFSSNSELYPQNSNPESTVSTESTSTDTVNTVPADRITQSSANTLHPASAESVKTAESYPSANPEPPQPIPDSAAQPLHMTSADFPAAAAVPPSRAALYLQLQDQFPEFHPFPDDDLTDCLRLSLDDLPQLRAAGLSVDANRFVLHGSSSYRHLLLARNRDQQELWYFGVPGVYTPNEQFMASLFGFFHFKQAMRPSELAPDARFGYWYRTL</sequence>
<evidence type="ECO:0000256" key="1">
    <source>
        <dbReference type="SAM" id="MobiDB-lite"/>
    </source>
</evidence>
<dbReference type="AlphaFoldDB" id="A0A174H7R7"/>
<dbReference type="EMBL" id="CZAL01000001">
    <property type="protein sequence ID" value="CUO71022.1"/>
    <property type="molecule type" value="Genomic_DNA"/>
</dbReference>
<feature type="compositionally biased region" description="Low complexity" evidence="1">
    <location>
        <begin position="193"/>
        <end position="213"/>
    </location>
</feature>
<accession>A0A174H7R7</accession>
<feature type="domain" description="DUF6128" evidence="2">
    <location>
        <begin position="292"/>
        <end position="388"/>
    </location>
</feature>
<evidence type="ECO:0000259" key="2">
    <source>
        <dbReference type="Pfam" id="PF19623"/>
    </source>
</evidence>
<gene>
    <name evidence="3" type="ORF">ERS852498_00300</name>
</gene>
<evidence type="ECO:0000313" key="4">
    <source>
        <dbReference type="Proteomes" id="UP000095709"/>
    </source>
</evidence>
<feature type="compositionally biased region" description="Polar residues" evidence="1">
    <location>
        <begin position="181"/>
        <end position="192"/>
    </location>
</feature>
<feature type="region of interest" description="Disordered" evidence="1">
    <location>
        <begin position="125"/>
        <end position="258"/>
    </location>
</feature>
<dbReference type="Pfam" id="PF19623">
    <property type="entry name" value="DUF6128"/>
    <property type="match status" value="1"/>
</dbReference>
<reference evidence="3 4" key="1">
    <citation type="submission" date="2015-09" db="EMBL/GenBank/DDBJ databases">
        <authorList>
            <consortium name="Pathogen Informatics"/>
        </authorList>
    </citation>
    <scope>NUCLEOTIDE SEQUENCE [LARGE SCALE GENOMIC DNA]</scope>
    <source>
        <strain evidence="3 4">2789STDY5834885</strain>
    </source>
</reference>
<proteinExistence type="predicted"/>